<name>A0A084SWT3_9BACT</name>
<dbReference type="Pfam" id="PF00126">
    <property type="entry name" value="HTH_1"/>
    <property type="match status" value="1"/>
</dbReference>
<reference evidence="6 7" key="1">
    <citation type="submission" date="2014-07" db="EMBL/GenBank/DDBJ databases">
        <title>Draft Genome Sequence of Gephyronic Acid Producer, Cystobacter violaceus Strain Cb vi76.</title>
        <authorList>
            <person name="Stevens D.C."/>
            <person name="Young J."/>
            <person name="Carmichael R."/>
            <person name="Tan J."/>
            <person name="Taylor R.E."/>
        </authorList>
    </citation>
    <scope>NUCLEOTIDE SEQUENCE [LARGE SCALE GENOMIC DNA]</scope>
    <source>
        <strain evidence="6 7">Cb vi76</strain>
    </source>
</reference>
<evidence type="ECO:0000313" key="7">
    <source>
        <dbReference type="Proteomes" id="UP000028547"/>
    </source>
</evidence>
<dbReference type="Proteomes" id="UP000028547">
    <property type="component" value="Unassembled WGS sequence"/>
</dbReference>
<organism evidence="6 7">
    <name type="scientific">Archangium violaceum Cb vi76</name>
    <dbReference type="NCBI Taxonomy" id="1406225"/>
    <lineage>
        <taxon>Bacteria</taxon>
        <taxon>Pseudomonadati</taxon>
        <taxon>Myxococcota</taxon>
        <taxon>Myxococcia</taxon>
        <taxon>Myxococcales</taxon>
        <taxon>Cystobacterineae</taxon>
        <taxon>Archangiaceae</taxon>
        <taxon>Archangium</taxon>
    </lineage>
</organism>
<protein>
    <recommendedName>
        <fullName evidence="5">HTH lysR-type domain-containing protein</fullName>
    </recommendedName>
</protein>
<dbReference type="FunFam" id="1.10.10.10:FF:000001">
    <property type="entry name" value="LysR family transcriptional regulator"/>
    <property type="match status" value="1"/>
</dbReference>
<dbReference type="EMBL" id="JPMI01000076">
    <property type="protein sequence ID" value="KFA92918.1"/>
    <property type="molecule type" value="Genomic_DNA"/>
</dbReference>
<proteinExistence type="inferred from homology"/>
<dbReference type="AlphaFoldDB" id="A0A084SWT3"/>
<dbReference type="InterPro" id="IPR000847">
    <property type="entry name" value="LysR_HTH_N"/>
</dbReference>
<accession>A0A084SWT3</accession>
<dbReference type="InterPro" id="IPR005119">
    <property type="entry name" value="LysR_subst-bd"/>
</dbReference>
<dbReference type="CDD" id="cd08422">
    <property type="entry name" value="PBP2_CrgA_like"/>
    <property type="match status" value="1"/>
</dbReference>
<dbReference type="PROSITE" id="PS50931">
    <property type="entry name" value="HTH_LYSR"/>
    <property type="match status" value="1"/>
</dbReference>
<keyword evidence="4" id="KW-0804">Transcription</keyword>
<evidence type="ECO:0000256" key="4">
    <source>
        <dbReference type="ARBA" id="ARBA00023163"/>
    </source>
</evidence>
<dbReference type="PANTHER" id="PTHR30537">
    <property type="entry name" value="HTH-TYPE TRANSCRIPTIONAL REGULATOR"/>
    <property type="match status" value="1"/>
</dbReference>
<dbReference type="GO" id="GO:0003700">
    <property type="term" value="F:DNA-binding transcription factor activity"/>
    <property type="evidence" value="ECO:0007669"/>
    <property type="project" value="InterPro"/>
</dbReference>
<dbReference type="Gene3D" id="3.40.190.290">
    <property type="match status" value="1"/>
</dbReference>
<evidence type="ECO:0000256" key="1">
    <source>
        <dbReference type="ARBA" id="ARBA00009437"/>
    </source>
</evidence>
<dbReference type="SUPFAM" id="SSF46785">
    <property type="entry name" value="Winged helix' DNA-binding domain"/>
    <property type="match status" value="1"/>
</dbReference>
<gene>
    <name evidence="6" type="ORF">Q664_12410</name>
</gene>
<dbReference type="InterPro" id="IPR036388">
    <property type="entry name" value="WH-like_DNA-bd_sf"/>
</dbReference>
<comment type="caution">
    <text evidence="6">The sequence shown here is derived from an EMBL/GenBank/DDBJ whole genome shotgun (WGS) entry which is preliminary data.</text>
</comment>
<dbReference type="GO" id="GO:0006351">
    <property type="term" value="P:DNA-templated transcription"/>
    <property type="evidence" value="ECO:0007669"/>
    <property type="project" value="TreeGrafter"/>
</dbReference>
<comment type="similarity">
    <text evidence="1">Belongs to the LysR transcriptional regulatory family.</text>
</comment>
<keyword evidence="2" id="KW-0805">Transcription regulation</keyword>
<dbReference type="InterPro" id="IPR058163">
    <property type="entry name" value="LysR-type_TF_proteobact-type"/>
</dbReference>
<dbReference type="GO" id="GO:0043565">
    <property type="term" value="F:sequence-specific DNA binding"/>
    <property type="evidence" value="ECO:0007669"/>
    <property type="project" value="TreeGrafter"/>
</dbReference>
<feature type="domain" description="HTH lysR-type" evidence="5">
    <location>
        <begin position="1"/>
        <end position="53"/>
    </location>
</feature>
<evidence type="ECO:0000256" key="2">
    <source>
        <dbReference type="ARBA" id="ARBA00023015"/>
    </source>
</evidence>
<dbReference type="Pfam" id="PF03466">
    <property type="entry name" value="LysR_substrate"/>
    <property type="match status" value="1"/>
</dbReference>
<dbReference type="Gene3D" id="1.10.10.10">
    <property type="entry name" value="Winged helix-like DNA-binding domain superfamily/Winged helix DNA-binding domain"/>
    <property type="match status" value="1"/>
</dbReference>
<keyword evidence="3" id="KW-0238">DNA-binding</keyword>
<sequence length="290" mass="32147">MTVFARVVEAHSFSGAAARLGLSKSAVSTRVAGLERRLGVRLLQRTTRSLSVTPEGAQLYERCAQLLSVADEASDLLGNVGTVPEGTVRVVAPVGLALHPLPSLLEKFAERYPRVQVELSASDRRVDPLTDNVDVAVRFFPRPHERSLIERRLGTEKRLICGAPSYFARRAPPQTPHDLASHNCLRLKDSKWDFRLEGHTTVVPVSGTLVVDDIAVLREAALEGLGLARLPRSLVDAELREGRLLSVLDTYAPEPLVISLVYPQRKHLPQRVRVFVDFMTEHFRKVFRGG</sequence>
<evidence type="ECO:0000256" key="3">
    <source>
        <dbReference type="ARBA" id="ARBA00023125"/>
    </source>
</evidence>
<evidence type="ECO:0000259" key="5">
    <source>
        <dbReference type="PROSITE" id="PS50931"/>
    </source>
</evidence>
<dbReference type="PANTHER" id="PTHR30537:SF5">
    <property type="entry name" value="HTH-TYPE TRANSCRIPTIONAL ACTIVATOR TTDR-RELATED"/>
    <property type="match status" value="1"/>
</dbReference>
<dbReference type="InterPro" id="IPR036390">
    <property type="entry name" value="WH_DNA-bd_sf"/>
</dbReference>
<dbReference type="PRINTS" id="PR00039">
    <property type="entry name" value="HTHLYSR"/>
</dbReference>
<dbReference type="SUPFAM" id="SSF53850">
    <property type="entry name" value="Periplasmic binding protein-like II"/>
    <property type="match status" value="1"/>
</dbReference>
<evidence type="ECO:0000313" key="6">
    <source>
        <dbReference type="EMBL" id="KFA92918.1"/>
    </source>
</evidence>